<proteinExistence type="predicted"/>
<keyword evidence="2" id="KW-1185">Reference proteome</keyword>
<evidence type="ECO:0008006" key="3">
    <source>
        <dbReference type="Google" id="ProtNLM"/>
    </source>
</evidence>
<organism evidence="1 2">
    <name type="scientific">Lactuca virosa</name>
    <dbReference type="NCBI Taxonomy" id="75947"/>
    <lineage>
        <taxon>Eukaryota</taxon>
        <taxon>Viridiplantae</taxon>
        <taxon>Streptophyta</taxon>
        <taxon>Embryophyta</taxon>
        <taxon>Tracheophyta</taxon>
        <taxon>Spermatophyta</taxon>
        <taxon>Magnoliopsida</taxon>
        <taxon>eudicotyledons</taxon>
        <taxon>Gunneridae</taxon>
        <taxon>Pentapetalae</taxon>
        <taxon>asterids</taxon>
        <taxon>campanulids</taxon>
        <taxon>Asterales</taxon>
        <taxon>Asteraceae</taxon>
        <taxon>Cichorioideae</taxon>
        <taxon>Cichorieae</taxon>
        <taxon>Lactucinae</taxon>
        <taxon>Lactuca</taxon>
    </lineage>
</organism>
<reference evidence="1 2" key="1">
    <citation type="submission" date="2022-01" db="EMBL/GenBank/DDBJ databases">
        <authorList>
            <person name="Xiong W."/>
            <person name="Schranz E."/>
        </authorList>
    </citation>
    <scope>NUCLEOTIDE SEQUENCE [LARGE SCALE GENOMIC DNA]</scope>
</reference>
<gene>
    <name evidence="1" type="ORF">LVIROSA_LOCUS26703</name>
</gene>
<dbReference type="Proteomes" id="UP001157418">
    <property type="component" value="Unassembled WGS sequence"/>
</dbReference>
<evidence type="ECO:0000313" key="1">
    <source>
        <dbReference type="EMBL" id="CAH1440576.1"/>
    </source>
</evidence>
<dbReference type="EMBL" id="CAKMRJ010005412">
    <property type="protein sequence ID" value="CAH1440576.1"/>
    <property type="molecule type" value="Genomic_DNA"/>
</dbReference>
<sequence length="99" mass="11091">MRKEEPWIHQPSDLISNFTTSPFFKVTSIPDVCYVLSPGVAVAWKAANVKIGTTVIVFGLGAIRKAMKIIQRVAEDHTNNSSSFFPFLNLRVFPNIVIR</sequence>
<evidence type="ECO:0000313" key="2">
    <source>
        <dbReference type="Proteomes" id="UP001157418"/>
    </source>
</evidence>
<accession>A0AAU9NRM4</accession>
<comment type="caution">
    <text evidence="1">The sequence shown here is derived from an EMBL/GenBank/DDBJ whole genome shotgun (WGS) entry which is preliminary data.</text>
</comment>
<protein>
    <recommendedName>
        <fullName evidence="3">Alcohol dehydrogenase-like C-terminal domain-containing protein</fullName>
    </recommendedName>
</protein>
<dbReference type="AlphaFoldDB" id="A0AAU9NRM4"/>
<name>A0AAU9NRM4_9ASTR</name>